<feature type="region of interest" description="Disordered" evidence="1">
    <location>
        <begin position="1"/>
        <end position="29"/>
    </location>
</feature>
<comment type="caution">
    <text evidence="2">The sequence shown here is derived from an EMBL/GenBank/DDBJ whole genome shotgun (WGS) entry which is preliminary data.</text>
</comment>
<gene>
    <name evidence="2" type="ORF">BCF53_1158</name>
</gene>
<dbReference type="AlphaFoldDB" id="A0A4R3I0M7"/>
<dbReference type="RefSeq" id="WP_132702752.1">
    <property type="nucleotide sequence ID" value="NZ_SLZR01000015.1"/>
</dbReference>
<evidence type="ECO:0000313" key="2">
    <source>
        <dbReference type="EMBL" id="TCS38734.1"/>
    </source>
</evidence>
<organism evidence="2 3">
    <name type="scientific">Reinekea marinisedimentorum</name>
    <dbReference type="NCBI Taxonomy" id="230495"/>
    <lineage>
        <taxon>Bacteria</taxon>
        <taxon>Pseudomonadati</taxon>
        <taxon>Pseudomonadota</taxon>
        <taxon>Gammaproteobacteria</taxon>
        <taxon>Oceanospirillales</taxon>
        <taxon>Saccharospirillaceae</taxon>
        <taxon>Reinekea</taxon>
    </lineage>
</organism>
<evidence type="ECO:0000256" key="1">
    <source>
        <dbReference type="SAM" id="MobiDB-lite"/>
    </source>
</evidence>
<protein>
    <submittedName>
        <fullName evidence="2">Uncharacterized protein</fullName>
    </submittedName>
</protein>
<sequence>MAKDKKRPDWLEKLKKLMKDPDGSDKKKLKKTLAELKQKSNDLKDQIDQEKDAGHRAELKEKWALVNKHRKKGIRRLEELNKKD</sequence>
<proteinExistence type="predicted"/>
<name>A0A4R3I0M7_9GAMM</name>
<evidence type="ECO:0000313" key="3">
    <source>
        <dbReference type="Proteomes" id="UP000295793"/>
    </source>
</evidence>
<dbReference type="EMBL" id="SLZR01000015">
    <property type="protein sequence ID" value="TCS38734.1"/>
    <property type="molecule type" value="Genomic_DNA"/>
</dbReference>
<keyword evidence="3" id="KW-1185">Reference proteome</keyword>
<accession>A0A4R3I0M7</accession>
<dbReference type="Proteomes" id="UP000295793">
    <property type="component" value="Unassembled WGS sequence"/>
</dbReference>
<reference evidence="2 3" key="1">
    <citation type="submission" date="2019-03" db="EMBL/GenBank/DDBJ databases">
        <title>Genomic Encyclopedia of Archaeal and Bacterial Type Strains, Phase II (KMG-II): from individual species to whole genera.</title>
        <authorList>
            <person name="Goeker M."/>
        </authorList>
    </citation>
    <scope>NUCLEOTIDE SEQUENCE [LARGE SCALE GENOMIC DNA]</scope>
    <source>
        <strain evidence="2 3">DSM 15388</strain>
    </source>
</reference>